<evidence type="ECO:0000256" key="1">
    <source>
        <dbReference type="ARBA" id="ARBA00022857"/>
    </source>
</evidence>
<dbReference type="InterPro" id="IPR036291">
    <property type="entry name" value="NAD(P)-bd_dom_sf"/>
</dbReference>
<dbReference type="InterPro" id="IPR051609">
    <property type="entry name" value="NmrA/Isoflavone_reductase-like"/>
</dbReference>
<keyword evidence="2" id="KW-0560">Oxidoreductase</keyword>
<gene>
    <name evidence="4" type="ORF">EJ08DRAFT_588476</name>
</gene>
<dbReference type="PANTHER" id="PTHR47706:SF11">
    <property type="entry name" value="ISOFLAVONE REDUCTASE FAMILY PROTEIN (AFU_ORTHOLOGUE AFUA_1G12510)"/>
    <property type="match status" value="1"/>
</dbReference>
<comment type="caution">
    <text evidence="4">The sequence shown here is derived from an EMBL/GenBank/DDBJ whole genome shotgun (WGS) entry which is preliminary data.</text>
</comment>
<feature type="domain" description="NmrA-like" evidence="3">
    <location>
        <begin position="5"/>
        <end position="264"/>
    </location>
</feature>
<organism evidence="4 5">
    <name type="scientific">Tothia fuscella</name>
    <dbReference type="NCBI Taxonomy" id="1048955"/>
    <lineage>
        <taxon>Eukaryota</taxon>
        <taxon>Fungi</taxon>
        <taxon>Dikarya</taxon>
        <taxon>Ascomycota</taxon>
        <taxon>Pezizomycotina</taxon>
        <taxon>Dothideomycetes</taxon>
        <taxon>Pleosporomycetidae</taxon>
        <taxon>Venturiales</taxon>
        <taxon>Cylindrosympodiaceae</taxon>
        <taxon>Tothia</taxon>
    </lineage>
</organism>
<reference evidence="4" key="1">
    <citation type="journal article" date="2020" name="Stud. Mycol.">
        <title>101 Dothideomycetes genomes: a test case for predicting lifestyles and emergence of pathogens.</title>
        <authorList>
            <person name="Haridas S."/>
            <person name="Albert R."/>
            <person name="Binder M."/>
            <person name="Bloem J."/>
            <person name="Labutti K."/>
            <person name="Salamov A."/>
            <person name="Andreopoulos B."/>
            <person name="Baker S."/>
            <person name="Barry K."/>
            <person name="Bills G."/>
            <person name="Bluhm B."/>
            <person name="Cannon C."/>
            <person name="Castanera R."/>
            <person name="Culley D."/>
            <person name="Daum C."/>
            <person name="Ezra D."/>
            <person name="Gonzalez J."/>
            <person name="Henrissat B."/>
            <person name="Kuo A."/>
            <person name="Liang C."/>
            <person name="Lipzen A."/>
            <person name="Lutzoni F."/>
            <person name="Magnuson J."/>
            <person name="Mondo S."/>
            <person name="Nolan M."/>
            <person name="Ohm R."/>
            <person name="Pangilinan J."/>
            <person name="Park H.-J."/>
            <person name="Ramirez L."/>
            <person name="Alfaro M."/>
            <person name="Sun H."/>
            <person name="Tritt A."/>
            <person name="Yoshinaga Y."/>
            <person name="Zwiers L.-H."/>
            <person name="Turgeon B."/>
            <person name="Goodwin S."/>
            <person name="Spatafora J."/>
            <person name="Crous P."/>
            <person name="Grigoriev I."/>
        </authorList>
    </citation>
    <scope>NUCLEOTIDE SEQUENCE</scope>
    <source>
        <strain evidence="4">CBS 130266</strain>
    </source>
</reference>
<dbReference type="Pfam" id="PF05368">
    <property type="entry name" value="NmrA"/>
    <property type="match status" value="1"/>
</dbReference>
<dbReference type="OrthoDB" id="419598at2759"/>
<dbReference type="PANTHER" id="PTHR47706">
    <property type="entry name" value="NMRA-LIKE FAMILY PROTEIN"/>
    <property type="match status" value="1"/>
</dbReference>
<evidence type="ECO:0000256" key="2">
    <source>
        <dbReference type="ARBA" id="ARBA00023002"/>
    </source>
</evidence>
<dbReference type="AlphaFoldDB" id="A0A9P4TYY4"/>
<dbReference type="Gene3D" id="3.90.25.10">
    <property type="entry name" value="UDP-galactose 4-epimerase, domain 1"/>
    <property type="match status" value="1"/>
</dbReference>
<evidence type="ECO:0000259" key="3">
    <source>
        <dbReference type="Pfam" id="PF05368"/>
    </source>
</evidence>
<dbReference type="Gene3D" id="3.40.50.720">
    <property type="entry name" value="NAD(P)-binding Rossmann-like Domain"/>
    <property type="match status" value="1"/>
</dbReference>
<dbReference type="EMBL" id="MU007036">
    <property type="protein sequence ID" value="KAF2430806.1"/>
    <property type="molecule type" value="Genomic_DNA"/>
</dbReference>
<dbReference type="InterPro" id="IPR008030">
    <property type="entry name" value="NmrA-like"/>
</dbReference>
<protein>
    <submittedName>
        <fullName evidence="4">NAD(P)-binding protein</fullName>
    </submittedName>
</protein>
<evidence type="ECO:0000313" key="4">
    <source>
        <dbReference type="EMBL" id="KAF2430806.1"/>
    </source>
</evidence>
<dbReference type="GO" id="GO:0016491">
    <property type="term" value="F:oxidoreductase activity"/>
    <property type="evidence" value="ECO:0007669"/>
    <property type="project" value="UniProtKB-KW"/>
</dbReference>
<proteinExistence type="predicted"/>
<dbReference type="Proteomes" id="UP000800235">
    <property type="component" value="Unassembled WGS sequence"/>
</dbReference>
<dbReference type="SUPFAM" id="SSF51735">
    <property type="entry name" value="NAD(P)-binding Rossmann-fold domains"/>
    <property type="match status" value="1"/>
</dbReference>
<accession>A0A9P4TYY4</accession>
<sequence length="313" mass="34825">MALTSVLVLGPTGGFGQFIVPELIRRKSSFTRIGAYIDESRPLSPEKSDMLESYAKQGVELVKASPKEASPFKGGFDVVIAALGNYALKKQPELISTSISAGVKHWYPSEFGADLTVGDNWNERYYRDKVITREHLVAKAAENPGFGYTYFLNGRFTEWAPIPHFGINPKTHSAHIVGRPEMEQSLISVNDAAKYLVCTLLDPIAGPERTYRFVGENYSWTTIFSTLEKVQGVRWAVTYKSVDEARSNQLRAIASGDVDAELAASHQVIQGTGRTLLPKPYDNNKFPEENPQGLEETLRALFEDKKKFPLLGF</sequence>
<name>A0A9P4TYY4_9PEZI</name>
<keyword evidence="1" id="KW-0521">NADP</keyword>
<evidence type="ECO:0000313" key="5">
    <source>
        <dbReference type="Proteomes" id="UP000800235"/>
    </source>
</evidence>
<keyword evidence="5" id="KW-1185">Reference proteome</keyword>